<organism evidence="2 3">
    <name type="scientific">Pelotomaculum isophthalicicum JI</name>
    <dbReference type="NCBI Taxonomy" id="947010"/>
    <lineage>
        <taxon>Bacteria</taxon>
        <taxon>Bacillati</taxon>
        <taxon>Bacillota</taxon>
        <taxon>Clostridia</taxon>
        <taxon>Eubacteriales</taxon>
        <taxon>Desulfotomaculaceae</taxon>
        <taxon>Pelotomaculum</taxon>
    </lineage>
</organism>
<reference evidence="2" key="1">
    <citation type="submission" date="2022-02" db="EMBL/GenBank/DDBJ databases">
        <authorList>
            <person name="Leng L."/>
        </authorList>
    </citation>
    <scope>NUCLEOTIDE SEQUENCE</scope>
    <source>
        <strain evidence="2">JI</strain>
    </source>
</reference>
<name>A0A9X4GXX7_9FIRM</name>
<evidence type="ECO:0000256" key="1">
    <source>
        <dbReference type="SAM" id="MobiDB-lite"/>
    </source>
</evidence>
<feature type="region of interest" description="Disordered" evidence="1">
    <location>
        <begin position="238"/>
        <end position="263"/>
    </location>
</feature>
<keyword evidence="3" id="KW-1185">Reference proteome</keyword>
<proteinExistence type="predicted"/>
<feature type="compositionally biased region" description="Basic and acidic residues" evidence="1">
    <location>
        <begin position="253"/>
        <end position="263"/>
    </location>
</feature>
<accession>A0A9X4GXX7</accession>
<dbReference type="RefSeq" id="WP_277442415.1">
    <property type="nucleotide sequence ID" value="NZ_JAKOAV010000003.1"/>
</dbReference>
<dbReference type="EMBL" id="JAKOAV010000003">
    <property type="protein sequence ID" value="MDF9407222.1"/>
    <property type="molecule type" value="Genomic_DNA"/>
</dbReference>
<evidence type="ECO:0000313" key="3">
    <source>
        <dbReference type="Proteomes" id="UP001154312"/>
    </source>
</evidence>
<protein>
    <submittedName>
        <fullName evidence="2">Uncharacterized protein</fullName>
    </submittedName>
</protein>
<dbReference type="AlphaFoldDB" id="A0A9X4GXX7"/>
<comment type="caution">
    <text evidence="2">The sequence shown here is derived from an EMBL/GenBank/DDBJ whole genome shotgun (WGS) entry which is preliminary data.</text>
</comment>
<evidence type="ECO:0000313" key="2">
    <source>
        <dbReference type="EMBL" id="MDF9407222.1"/>
    </source>
</evidence>
<dbReference type="Proteomes" id="UP001154312">
    <property type="component" value="Unassembled WGS sequence"/>
</dbReference>
<sequence length="263" mass="30044">MDYNLVNSRIVFETDDIIEMLEDLIDDYVLIEHYYEEQLIEAQIIFFEDVEIDYEPGEAGKFFKPEYIKDDSDDPEFSLLLRNNFATSLYINGSLVEIEIENGRIVGFVGSRGELILRTGDDSYVFSALYNLKILPEDVPVLLNAVIGTLTNIHDEITKNKIENESFAIISGVCLMAISKINELPLNNFELNLSHDEMLLLGLALNLTIENTDKDTQKIIRSVMEQIKSYFPEIEHISPESFEPPPNMGQLLDFKKPEKPPGK</sequence>
<gene>
    <name evidence="2" type="ORF">L7E55_02435</name>
</gene>